<keyword evidence="3" id="KW-1185">Reference proteome</keyword>
<feature type="transmembrane region" description="Helical" evidence="1">
    <location>
        <begin position="38"/>
        <end position="62"/>
    </location>
</feature>
<dbReference type="EMBL" id="CAQQ02085496">
    <property type="status" value="NOT_ANNOTATED_CDS"/>
    <property type="molecule type" value="Genomic_DNA"/>
</dbReference>
<evidence type="ECO:0000313" key="3">
    <source>
        <dbReference type="Proteomes" id="UP000015102"/>
    </source>
</evidence>
<accession>T1H4W9</accession>
<feature type="transmembrane region" description="Helical" evidence="1">
    <location>
        <begin position="6"/>
        <end position="26"/>
    </location>
</feature>
<evidence type="ECO:0000313" key="2">
    <source>
        <dbReference type="EnsemblMetazoa" id="MESCA011340-PA"/>
    </source>
</evidence>
<keyword evidence="1" id="KW-0812">Transmembrane</keyword>
<dbReference type="AlphaFoldDB" id="T1H4W9"/>
<dbReference type="EnsemblMetazoa" id="MESCA011340-RA">
    <property type="protein sequence ID" value="MESCA011340-PA"/>
    <property type="gene ID" value="MESCA011340"/>
</dbReference>
<evidence type="ECO:0000256" key="1">
    <source>
        <dbReference type="SAM" id="Phobius"/>
    </source>
</evidence>
<reference evidence="2" key="2">
    <citation type="submission" date="2015-06" db="UniProtKB">
        <authorList>
            <consortium name="EnsemblMetazoa"/>
        </authorList>
    </citation>
    <scope>IDENTIFICATION</scope>
</reference>
<protein>
    <submittedName>
        <fullName evidence="2">Uncharacterized protein</fullName>
    </submittedName>
</protein>
<sequence length="97" mass="11565">MQLYGGLFILYFILLIISSYLVYYGIKITTRGWLLPWLILFGLGVVFQLIFGLWLIGGYYIYLEQTFSALLDFIWMSYNVSINNGCQWFHRSNLYYM</sequence>
<keyword evidence="1" id="KW-0472">Membrane</keyword>
<organism evidence="2 3">
    <name type="scientific">Megaselia scalaris</name>
    <name type="common">Humpbacked fly</name>
    <name type="synonym">Phora scalaris</name>
    <dbReference type="NCBI Taxonomy" id="36166"/>
    <lineage>
        <taxon>Eukaryota</taxon>
        <taxon>Metazoa</taxon>
        <taxon>Ecdysozoa</taxon>
        <taxon>Arthropoda</taxon>
        <taxon>Hexapoda</taxon>
        <taxon>Insecta</taxon>
        <taxon>Pterygota</taxon>
        <taxon>Neoptera</taxon>
        <taxon>Endopterygota</taxon>
        <taxon>Diptera</taxon>
        <taxon>Brachycera</taxon>
        <taxon>Muscomorpha</taxon>
        <taxon>Platypezoidea</taxon>
        <taxon>Phoridae</taxon>
        <taxon>Megaseliini</taxon>
        <taxon>Megaselia</taxon>
    </lineage>
</organism>
<keyword evidence="1" id="KW-1133">Transmembrane helix</keyword>
<reference evidence="3" key="1">
    <citation type="submission" date="2013-02" db="EMBL/GenBank/DDBJ databases">
        <authorList>
            <person name="Hughes D."/>
        </authorList>
    </citation>
    <scope>NUCLEOTIDE SEQUENCE</scope>
    <source>
        <strain>Durham</strain>
        <strain evidence="3">NC isolate 2 -- Noor lab</strain>
    </source>
</reference>
<dbReference type="STRING" id="36166.T1H4W9"/>
<proteinExistence type="predicted"/>
<name>T1H4W9_MEGSC</name>
<dbReference type="Proteomes" id="UP000015102">
    <property type="component" value="Unassembled WGS sequence"/>
</dbReference>
<dbReference type="HOGENOM" id="CLU_2349058_0_0_1"/>